<dbReference type="InterPro" id="IPR005754">
    <property type="entry name" value="Sortase"/>
</dbReference>
<gene>
    <name evidence="4" type="ORF">ACFQB0_13655</name>
</gene>
<accession>A0ABW1VJF7</accession>
<evidence type="ECO:0000256" key="1">
    <source>
        <dbReference type="ARBA" id="ARBA00022801"/>
    </source>
</evidence>
<keyword evidence="5" id="KW-1185">Reference proteome</keyword>
<organism evidence="4 5">
    <name type="scientific">Luethyella okanaganae</name>
    <dbReference type="NCBI Taxonomy" id="69372"/>
    <lineage>
        <taxon>Bacteria</taxon>
        <taxon>Bacillati</taxon>
        <taxon>Actinomycetota</taxon>
        <taxon>Actinomycetes</taxon>
        <taxon>Micrococcales</taxon>
        <taxon>Microbacteriaceae</taxon>
        <taxon>Luethyella</taxon>
    </lineage>
</organism>
<comment type="caution">
    <text evidence="4">The sequence shown here is derived from an EMBL/GenBank/DDBJ whole genome shotgun (WGS) entry which is preliminary data.</text>
</comment>
<keyword evidence="3" id="KW-1133">Transmembrane helix</keyword>
<name>A0ABW1VJF7_9MICO</name>
<sequence>MTIQTTPSRQQASREADDSIAPPTRADPEATHPARPRSGPGNAVTEVLRRVARPRPSGGPGGRRPPGGTPPKRSGRSRLPAAPRELAPRDAIWWTGAAVLTVSLLLLAFATHVAVLSAFQHHREQQIGYGQLRTSLAKAETPVGQLDLNGQLVTPGTPVALVEIPAIGLSEVVREGTTGQTLRSGPGHRRDTVMPGQPGTSVILGRQSSYGGPFGGLSRLAPGDEITITTGQGTNSYRVFGLRHAGDPQPEPLRKGQGRLELLTADGLALFPTGVLRIDAELTSAVQKAPTRVLANAALPAGEREMGQDPGAWFIAFFILVFFTAAGITLWWLWRSWGRWHSWLIGVPVMLVLGVTGADVVMNALPNLV</sequence>
<keyword evidence="3" id="KW-0812">Transmembrane</keyword>
<keyword evidence="1" id="KW-0378">Hydrolase</keyword>
<keyword evidence="3" id="KW-0472">Membrane</keyword>
<proteinExistence type="predicted"/>
<dbReference type="Proteomes" id="UP001596306">
    <property type="component" value="Unassembled WGS sequence"/>
</dbReference>
<dbReference type="RefSeq" id="WP_386732672.1">
    <property type="nucleotide sequence ID" value="NZ_JBHSTP010000003.1"/>
</dbReference>
<dbReference type="EMBL" id="JBHSTP010000003">
    <property type="protein sequence ID" value="MFC6357151.1"/>
    <property type="molecule type" value="Genomic_DNA"/>
</dbReference>
<feature type="transmembrane region" description="Helical" evidence="3">
    <location>
        <begin position="312"/>
        <end position="334"/>
    </location>
</feature>
<dbReference type="Pfam" id="PF04203">
    <property type="entry name" value="Sortase"/>
    <property type="match status" value="1"/>
</dbReference>
<dbReference type="SUPFAM" id="SSF63817">
    <property type="entry name" value="Sortase"/>
    <property type="match status" value="1"/>
</dbReference>
<evidence type="ECO:0000256" key="3">
    <source>
        <dbReference type="SAM" id="Phobius"/>
    </source>
</evidence>
<evidence type="ECO:0000313" key="4">
    <source>
        <dbReference type="EMBL" id="MFC6357151.1"/>
    </source>
</evidence>
<feature type="transmembrane region" description="Helical" evidence="3">
    <location>
        <begin position="340"/>
        <end position="365"/>
    </location>
</feature>
<dbReference type="InterPro" id="IPR023365">
    <property type="entry name" value="Sortase_dom-sf"/>
</dbReference>
<feature type="transmembrane region" description="Helical" evidence="3">
    <location>
        <begin position="91"/>
        <end position="119"/>
    </location>
</feature>
<feature type="compositionally biased region" description="Polar residues" evidence="2">
    <location>
        <begin position="1"/>
        <end position="11"/>
    </location>
</feature>
<evidence type="ECO:0000256" key="2">
    <source>
        <dbReference type="SAM" id="MobiDB-lite"/>
    </source>
</evidence>
<evidence type="ECO:0000313" key="5">
    <source>
        <dbReference type="Proteomes" id="UP001596306"/>
    </source>
</evidence>
<reference evidence="5" key="1">
    <citation type="journal article" date="2019" name="Int. J. Syst. Evol. Microbiol.">
        <title>The Global Catalogue of Microorganisms (GCM) 10K type strain sequencing project: providing services to taxonomists for standard genome sequencing and annotation.</title>
        <authorList>
            <consortium name="The Broad Institute Genomics Platform"/>
            <consortium name="The Broad Institute Genome Sequencing Center for Infectious Disease"/>
            <person name="Wu L."/>
            <person name="Ma J."/>
        </authorList>
    </citation>
    <scope>NUCLEOTIDE SEQUENCE [LARGE SCALE GENOMIC DNA]</scope>
    <source>
        <strain evidence="5">CCUG 43304</strain>
    </source>
</reference>
<dbReference type="Gene3D" id="2.40.260.10">
    <property type="entry name" value="Sortase"/>
    <property type="match status" value="1"/>
</dbReference>
<protein>
    <submittedName>
        <fullName evidence="4">Sortase</fullName>
    </submittedName>
</protein>
<feature type="region of interest" description="Disordered" evidence="2">
    <location>
        <begin position="1"/>
        <end position="83"/>
    </location>
</feature>